<feature type="compositionally biased region" description="Basic and acidic residues" evidence="1">
    <location>
        <begin position="37"/>
        <end position="48"/>
    </location>
</feature>
<dbReference type="AlphaFoldDB" id="A0AA35TK53"/>
<dbReference type="EMBL" id="CASHTH010003779">
    <property type="protein sequence ID" value="CAI8049189.1"/>
    <property type="molecule type" value="Genomic_DNA"/>
</dbReference>
<feature type="region of interest" description="Disordered" evidence="1">
    <location>
        <begin position="30"/>
        <end position="66"/>
    </location>
</feature>
<dbReference type="Proteomes" id="UP001174909">
    <property type="component" value="Unassembled WGS sequence"/>
</dbReference>
<sequence>MKFLPNNCCNSFCPRNSQIAIIPQKNQQPRFTGRAVLGEESRTKEDNTSRLTTNQQRRPTQVTEEHLVRKPQLHVEYNAGRNTTRRKYLRRPPDIPDEAMMDNDSPCNSMRYVCNNITVFGSYHNNFSS</sequence>
<feature type="compositionally biased region" description="Polar residues" evidence="1">
    <location>
        <begin position="49"/>
        <end position="62"/>
    </location>
</feature>
<proteinExistence type="predicted"/>
<protein>
    <submittedName>
        <fullName evidence="2">Uncharacterized protein</fullName>
    </submittedName>
</protein>
<evidence type="ECO:0000313" key="2">
    <source>
        <dbReference type="EMBL" id="CAI8049189.1"/>
    </source>
</evidence>
<evidence type="ECO:0000256" key="1">
    <source>
        <dbReference type="SAM" id="MobiDB-lite"/>
    </source>
</evidence>
<name>A0AA35TK53_GEOBA</name>
<accession>A0AA35TK53</accession>
<reference evidence="2" key="1">
    <citation type="submission" date="2023-03" db="EMBL/GenBank/DDBJ databases">
        <authorList>
            <person name="Steffen K."/>
            <person name="Cardenas P."/>
        </authorList>
    </citation>
    <scope>NUCLEOTIDE SEQUENCE</scope>
</reference>
<feature type="region of interest" description="Disordered" evidence="1">
    <location>
        <begin position="78"/>
        <end position="102"/>
    </location>
</feature>
<keyword evidence="3" id="KW-1185">Reference proteome</keyword>
<gene>
    <name evidence="2" type="ORF">GBAR_LOCUS27075</name>
</gene>
<comment type="caution">
    <text evidence="2">The sequence shown here is derived from an EMBL/GenBank/DDBJ whole genome shotgun (WGS) entry which is preliminary data.</text>
</comment>
<evidence type="ECO:0000313" key="3">
    <source>
        <dbReference type="Proteomes" id="UP001174909"/>
    </source>
</evidence>
<organism evidence="2 3">
    <name type="scientific">Geodia barretti</name>
    <name type="common">Barrett's horny sponge</name>
    <dbReference type="NCBI Taxonomy" id="519541"/>
    <lineage>
        <taxon>Eukaryota</taxon>
        <taxon>Metazoa</taxon>
        <taxon>Porifera</taxon>
        <taxon>Demospongiae</taxon>
        <taxon>Heteroscleromorpha</taxon>
        <taxon>Tetractinellida</taxon>
        <taxon>Astrophorina</taxon>
        <taxon>Geodiidae</taxon>
        <taxon>Geodia</taxon>
    </lineage>
</organism>